<accession>A0ABP9ZER5</accession>
<dbReference type="PANTHER" id="PTHR24171">
    <property type="entry name" value="ANKYRIN REPEAT DOMAIN-CONTAINING PROTEIN 39-RELATED"/>
    <property type="match status" value="1"/>
</dbReference>
<gene>
    <name evidence="4" type="ORF">MFLAVUS_011161</name>
</gene>
<keyword evidence="5" id="KW-1185">Reference proteome</keyword>
<dbReference type="EMBL" id="BAABUK010000045">
    <property type="protein sequence ID" value="GAA5817613.1"/>
    <property type="molecule type" value="Genomic_DNA"/>
</dbReference>
<dbReference type="Proteomes" id="UP001473302">
    <property type="component" value="Unassembled WGS sequence"/>
</dbReference>
<feature type="repeat" description="ANK" evidence="3">
    <location>
        <begin position="85"/>
        <end position="117"/>
    </location>
</feature>
<dbReference type="InterPro" id="IPR036770">
    <property type="entry name" value="Ankyrin_rpt-contain_sf"/>
</dbReference>
<keyword evidence="2 3" id="KW-0040">ANK repeat</keyword>
<name>A0ABP9ZER5_9FUNG</name>
<evidence type="ECO:0000256" key="1">
    <source>
        <dbReference type="ARBA" id="ARBA00022737"/>
    </source>
</evidence>
<organism evidence="4 5">
    <name type="scientific">Mucor flavus</name>
    <dbReference type="NCBI Taxonomy" id="439312"/>
    <lineage>
        <taxon>Eukaryota</taxon>
        <taxon>Fungi</taxon>
        <taxon>Fungi incertae sedis</taxon>
        <taxon>Mucoromycota</taxon>
        <taxon>Mucoromycotina</taxon>
        <taxon>Mucoromycetes</taxon>
        <taxon>Mucorales</taxon>
        <taxon>Mucorineae</taxon>
        <taxon>Mucoraceae</taxon>
        <taxon>Mucor</taxon>
    </lineage>
</organism>
<dbReference type="PROSITE" id="PS50297">
    <property type="entry name" value="ANK_REP_REGION"/>
    <property type="match status" value="1"/>
</dbReference>
<feature type="repeat" description="ANK" evidence="3">
    <location>
        <begin position="50"/>
        <end position="82"/>
    </location>
</feature>
<evidence type="ECO:0000256" key="2">
    <source>
        <dbReference type="ARBA" id="ARBA00023043"/>
    </source>
</evidence>
<dbReference type="SMART" id="SM00248">
    <property type="entry name" value="ANK"/>
    <property type="match status" value="3"/>
</dbReference>
<dbReference type="Gene3D" id="1.25.40.20">
    <property type="entry name" value="Ankyrin repeat-containing domain"/>
    <property type="match status" value="1"/>
</dbReference>
<dbReference type="SUPFAM" id="SSF48403">
    <property type="entry name" value="Ankyrin repeat"/>
    <property type="match status" value="1"/>
</dbReference>
<keyword evidence="1" id="KW-0677">Repeat</keyword>
<reference evidence="4 5" key="1">
    <citation type="submission" date="2024-04" db="EMBL/GenBank/DDBJ databases">
        <title>genome sequences of Mucor flavus KT1a and Helicostylum pulchrum KT1b strains isolated from the surface of a dry-aged beef.</title>
        <authorList>
            <person name="Toyotome T."/>
            <person name="Hosono M."/>
            <person name="Torimaru M."/>
            <person name="Fukuda K."/>
            <person name="Mikami N."/>
        </authorList>
    </citation>
    <scope>NUCLEOTIDE SEQUENCE [LARGE SCALE GENOMIC DNA]</scope>
    <source>
        <strain evidence="4 5">KT1a</strain>
    </source>
</reference>
<dbReference type="PANTHER" id="PTHR24171:SF8">
    <property type="entry name" value="BRCA1-ASSOCIATED RING DOMAIN PROTEIN 1"/>
    <property type="match status" value="1"/>
</dbReference>
<proteinExistence type="predicted"/>
<evidence type="ECO:0000256" key="3">
    <source>
        <dbReference type="PROSITE-ProRule" id="PRU00023"/>
    </source>
</evidence>
<comment type="caution">
    <text evidence="4">The sequence shown here is derived from an EMBL/GenBank/DDBJ whole genome shotgun (WGS) entry which is preliminary data.</text>
</comment>
<evidence type="ECO:0000313" key="5">
    <source>
        <dbReference type="Proteomes" id="UP001473302"/>
    </source>
</evidence>
<evidence type="ECO:0000313" key="4">
    <source>
        <dbReference type="EMBL" id="GAA5817613.1"/>
    </source>
</evidence>
<protein>
    <submittedName>
        <fullName evidence="4">Uncharacterized protein</fullName>
    </submittedName>
</protein>
<sequence>MSARLKDVFINSKQREELMTACSKGDLPKVTHLLEEKKSGLNPDLIRDSKMRTPLLVACAAGQAAVVRQLIRWGADVNNPTGDIVGNKPLDLAVISNSVDTVLALLEAGAKITNHANIRSEGLRLPARIRAGTRTPLDLANSRLDLLIKQSEQTQSIKSETMEQVLQIIKLLKHFLPNDTIDELDELTNKISKIDIVTDIATDNNKEQDNIFMMKSLKDVISRIY</sequence>
<dbReference type="PROSITE" id="PS50088">
    <property type="entry name" value="ANK_REPEAT"/>
    <property type="match status" value="2"/>
</dbReference>
<dbReference type="InterPro" id="IPR002110">
    <property type="entry name" value="Ankyrin_rpt"/>
</dbReference>
<dbReference type="Pfam" id="PF12796">
    <property type="entry name" value="Ank_2"/>
    <property type="match status" value="1"/>
</dbReference>